<dbReference type="STRING" id="1935.B1H20_22615"/>
<dbReference type="PIRSF" id="PIRSF006113">
    <property type="entry name" value="PTP_synth"/>
    <property type="match status" value="1"/>
</dbReference>
<gene>
    <name evidence="10" type="ORF">B1H20_22615</name>
</gene>
<dbReference type="UniPathway" id="UPA00391"/>
<comment type="catalytic activity">
    <reaction evidence="7 8">
        <text>7,8-dihydroneopterin 3'-triphosphate + H2O = 6-carboxy-5,6,7,8-tetrahydropterin + triphosphate + acetaldehyde + 2 H(+)</text>
        <dbReference type="Rhea" id="RHEA:27966"/>
        <dbReference type="ChEBI" id="CHEBI:15343"/>
        <dbReference type="ChEBI" id="CHEBI:15377"/>
        <dbReference type="ChEBI" id="CHEBI:15378"/>
        <dbReference type="ChEBI" id="CHEBI:18036"/>
        <dbReference type="ChEBI" id="CHEBI:58462"/>
        <dbReference type="ChEBI" id="CHEBI:61032"/>
        <dbReference type="EC" id="4.1.2.50"/>
    </reaction>
</comment>
<dbReference type="EMBL" id="CP020570">
    <property type="protein sequence ID" value="ARF66338.1"/>
    <property type="molecule type" value="Genomic_DNA"/>
</dbReference>
<dbReference type="KEGG" id="svu:B1H20_22615"/>
<evidence type="ECO:0000256" key="2">
    <source>
        <dbReference type="ARBA" id="ARBA00008900"/>
    </source>
</evidence>
<dbReference type="Proteomes" id="UP000192445">
    <property type="component" value="Chromosome"/>
</dbReference>
<dbReference type="PANTHER" id="PTHR12589:SF7">
    <property type="entry name" value="6-PYRUVOYL TETRAHYDROBIOPTERIN SYNTHASE"/>
    <property type="match status" value="1"/>
</dbReference>
<protein>
    <recommendedName>
        <fullName evidence="3 8">6-carboxy-5,6,7,8-tetrahydropterin synthase</fullName>
        <ecNumber evidence="8">4.-.-.-</ecNumber>
    </recommendedName>
</protein>
<accession>A0A1V0UN04</accession>
<dbReference type="AlphaFoldDB" id="A0A1V0UN04"/>
<dbReference type="OrthoDB" id="9804698at2"/>
<evidence type="ECO:0000256" key="4">
    <source>
        <dbReference type="ARBA" id="ARBA00022723"/>
    </source>
</evidence>
<dbReference type="GO" id="GO:0008616">
    <property type="term" value="P:tRNA queuosine(34) biosynthetic process"/>
    <property type="evidence" value="ECO:0007669"/>
    <property type="project" value="UniProtKB-KW"/>
</dbReference>
<dbReference type="Pfam" id="PF01242">
    <property type="entry name" value="PTPS"/>
    <property type="match status" value="1"/>
</dbReference>
<dbReference type="GO" id="GO:0070497">
    <property type="term" value="F:6-carboxytetrahydropterin synthase activity"/>
    <property type="evidence" value="ECO:0007669"/>
    <property type="project" value="UniProtKB-EC"/>
</dbReference>
<comment type="similarity">
    <text evidence="2 8">Belongs to the PTPS family. QueD subfamily.</text>
</comment>
<comment type="pathway">
    <text evidence="1 8">Purine metabolism; 7-cyano-7-deazaguanine biosynthesis.</text>
</comment>
<evidence type="ECO:0000256" key="9">
    <source>
        <dbReference type="PIRSR" id="PIRSR006113-2"/>
    </source>
</evidence>
<evidence type="ECO:0000256" key="8">
    <source>
        <dbReference type="PIRNR" id="PIRNR006113"/>
    </source>
</evidence>
<dbReference type="PANTHER" id="PTHR12589">
    <property type="entry name" value="PYRUVOYL TETRAHYDROBIOPTERIN SYNTHASE"/>
    <property type="match status" value="1"/>
</dbReference>
<dbReference type="InterPro" id="IPR007115">
    <property type="entry name" value="6-PTP_synth/QueD"/>
</dbReference>
<keyword evidence="5 8" id="KW-0862">Zinc</keyword>
<keyword evidence="6 8" id="KW-0456">Lyase</keyword>
<evidence type="ECO:0000256" key="1">
    <source>
        <dbReference type="ARBA" id="ARBA00005061"/>
    </source>
</evidence>
<organism evidence="10 11">
    <name type="scientific">Streptomyces violaceoruber</name>
    <dbReference type="NCBI Taxonomy" id="1935"/>
    <lineage>
        <taxon>Bacteria</taxon>
        <taxon>Bacillati</taxon>
        <taxon>Actinomycetota</taxon>
        <taxon>Actinomycetes</taxon>
        <taxon>Kitasatosporales</taxon>
        <taxon>Streptomycetaceae</taxon>
        <taxon>Streptomyces</taxon>
        <taxon>Streptomyces violaceoruber group</taxon>
    </lineage>
</organism>
<dbReference type="InterPro" id="IPR038418">
    <property type="entry name" value="6-PTP_synth/QueD_sf"/>
</dbReference>
<dbReference type="EC" id="4.-.-.-" evidence="8"/>
<reference evidence="10 11" key="1">
    <citation type="submission" date="2017-03" db="EMBL/GenBank/DDBJ databases">
        <title>Complete Genome Sequence of a natural compounds producer, Streptomyces violaceus S21.</title>
        <authorList>
            <person name="Zhong C."/>
            <person name="Zhao Z."/>
            <person name="Fu J."/>
            <person name="Zong G."/>
            <person name="Qin R."/>
            <person name="Cao G."/>
        </authorList>
    </citation>
    <scope>NUCLEOTIDE SEQUENCE [LARGE SCALE GENOMIC DNA]</scope>
    <source>
        <strain evidence="10 11">S21</strain>
    </source>
</reference>
<feature type="binding site" evidence="9">
    <location>
        <position position="15"/>
    </location>
    <ligand>
        <name>Zn(2+)</name>
        <dbReference type="ChEBI" id="CHEBI:29105"/>
    </ligand>
</feature>
<evidence type="ECO:0000256" key="3">
    <source>
        <dbReference type="ARBA" id="ARBA00018141"/>
    </source>
</evidence>
<keyword evidence="8" id="KW-0671">Queuosine biosynthesis</keyword>
<feature type="binding site" evidence="9">
    <location>
        <position position="30"/>
    </location>
    <ligand>
        <name>Zn(2+)</name>
        <dbReference type="ChEBI" id="CHEBI:29105"/>
    </ligand>
</feature>
<keyword evidence="4 8" id="KW-0479">Metal-binding</keyword>
<evidence type="ECO:0000313" key="10">
    <source>
        <dbReference type="EMBL" id="ARF66338.1"/>
    </source>
</evidence>
<dbReference type="GO" id="GO:0046872">
    <property type="term" value="F:metal ion binding"/>
    <property type="evidence" value="ECO:0007669"/>
    <property type="project" value="UniProtKB-KW"/>
</dbReference>
<dbReference type="Gene3D" id="3.30.479.10">
    <property type="entry name" value="6-pyruvoyl tetrahydropterin synthase/QueD"/>
    <property type="match status" value="1"/>
</dbReference>
<feature type="binding site" evidence="9">
    <location>
        <position position="28"/>
    </location>
    <ligand>
        <name>Zn(2+)</name>
        <dbReference type="ChEBI" id="CHEBI:29105"/>
    </ligand>
</feature>
<evidence type="ECO:0000256" key="5">
    <source>
        <dbReference type="ARBA" id="ARBA00022833"/>
    </source>
</evidence>
<dbReference type="SUPFAM" id="SSF55620">
    <property type="entry name" value="Tetrahydrobiopterin biosynthesis enzymes-like"/>
    <property type="match status" value="1"/>
</dbReference>
<comment type="cofactor">
    <cofactor evidence="8 9">
        <name>Zn(2+)</name>
        <dbReference type="ChEBI" id="CHEBI:29105"/>
    </cofactor>
    <text evidence="8 9">Binds 1 zinc ion per subunit.</text>
</comment>
<evidence type="ECO:0000256" key="6">
    <source>
        <dbReference type="ARBA" id="ARBA00023239"/>
    </source>
</evidence>
<evidence type="ECO:0000256" key="7">
    <source>
        <dbReference type="ARBA" id="ARBA00048807"/>
    </source>
</evidence>
<sequence length="148" mass="16329">MMNLVKVRHNFESAHRLPQLGGKCTNLHGHSWWAEITVAGRLDERGVVVDFGLLKKSLREWIDTHLDHGSMLGEADPLVPALKADGTKLFLFGSAEPSKGLEWPTVENVAELLARVTSDRIAEAGWTDVAVSRVQVTETHVNAAEVIR</sequence>
<proteinExistence type="inferred from homology"/>
<name>A0A1V0UN04_STRVN</name>
<evidence type="ECO:0000313" key="11">
    <source>
        <dbReference type="Proteomes" id="UP000192445"/>
    </source>
</evidence>